<dbReference type="NCBIfam" id="TIGR01988">
    <property type="entry name" value="Ubi-OHases"/>
    <property type="match status" value="1"/>
</dbReference>
<evidence type="ECO:0000313" key="10">
    <source>
        <dbReference type="Proteomes" id="UP000199582"/>
    </source>
</evidence>
<evidence type="ECO:0000256" key="2">
    <source>
        <dbReference type="ARBA" id="ARBA00004749"/>
    </source>
</evidence>
<dbReference type="Gene3D" id="3.50.50.60">
    <property type="entry name" value="FAD/NAD(P)-binding domain"/>
    <property type="match status" value="2"/>
</dbReference>
<evidence type="ECO:0000256" key="5">
    <source>
        <dbReference type="ARBA" id="ARBA00022827"/>
    </source>
</evidence>
<evidence type="ECO:0000256" key="1">
    <source>
        <dbReference type="ARBA" id="ARBA00001974"/>
    </source>
</evidence>
<dbReference type="PRINTS" id="PR00420">
    <property type="entry name" value="RNGMNOXGNASE"/>
</dbReference>
<keyword evidence="10" id="KW-1185">Reference proteome</keyword>
<dbReference type="GO" id="GO:0016705">
    <property type="term" value="F:oxidoreductase activity, acting on paired donors, with incorporation or reduction of molecular oxygen"/>
    <property type="evidence" value="ECO:0007669"/>
    <property type="project" value="InterPro"/>
</dbReference>
<comment type="similarity">
    <text evidence="3">Belongs to the UbiH/COQ6 family.</text>
</comment>
<sequence>MRPGDRVFDVTYAEYDIVVSGGGVAGLTAAAVFGGAGFSVLCVDPAPPVMSREAEGSDLRTTAFLQPAQVLLERAGLWGRLASYATDLQVMRIVDAGGEIPAPRVVREFCASDISDQPFGWNLPNWLLRREMVAHLESLPGVTFLPGIGAVTLFTRETEARVGLSNGTRVRCRLVIAADGRNSPVREAAGVEVKTTRYGQKALAFAATHPIPHENVSTEIHRSGGPFTLVPLPDHDGRPSSAVVWMEEGPEAVRLADLPEAAFEAAMNTRSCHMFGPLTLASRRTVWPIISQMAERMYAERVALVAEAAHVVPPIGAQGLNMSLGDMRVLLELAEAAPERLGDRQMLETYHRRRHLEVRARVTGIDLLNRASMLRAQPLRDARAQALSAIYSLAPVRKTLMQMGLGARG</sequence>
<dbReference type="PANTHER" id="PTHR43876:SF7">
    <property type="entry name" value="UBIQUINONE BIOSYNTHESIS MONOOXYGENASE COQ6, MITOCHONDRIAL"/>
    <property type="match status" value="1"/>
</dbReference>
<comment type="pathway">
    <text evidence="2">Cofactor biosynthesis; ubiquinone biosynthesis.</text>
</comment>
<organism evidence="9 10">
    <name type="scientific">Roseovarius azorensis</name>
    <dbReference type="NCBI Taxonomy" id="1287727"/>
    <lineage>
        <taxon>Bacteria</taxon>
        <taxon>Pseudomonadati</taxon>
        <taxon>Pseudomonadota</taxon>
        <taxon>Alphaproteobacteria</taxon>
        <taxon>Rhodobacterales</taxon>
        <taxon>Roseobacteraceae</taxon>
        <taxon>Roseovarius</taxon>
    </lineage>
</organism>
<dbReference type="InterPro" id="IPR002938">
    <property type="entry name" value="FAD-bd"/>
</dbReference>
<dbReference type="NCBIfam" id="NF005691">
    <property type="entry name" value="PRK07494.1"/>
    <property type="match status" value="1"/>
</dbReference>
<dbReference type="OrthoDB" id="9796623at2"/>
<dbReference type="Pfam" id="PF01494">
    <property type="entry name" value="FAD_binding_3"/>
    <property type="match status" value="1"/>
</dbReference>
<dbReference type="AlphaFoldDB" id="A0A1H7NDZ5"/>
<keyword evidence="5" id="KW-0274">FAD</keyword>
<dbReference type="STRING" id="1287727.SAMN05443999_104108"/>
<dbReference type="SUPFAM" id="SSF51905">
    <property type="entry name" value="FAD/NAD(P)-binding domain"/>
    <property type="match status" value="1"/>
</dbReference>
<dbReference type="InterPro" id="IPR036188">
    <property type="entry name" value="FAD/NAD-bd_sf"/>
</dbReference>
<evidence type="ECO:0000256" key="6">
    <source>
        <dbReference type="ARBA" id="ARBA00023002"/>
    </source>
</evidence>
<proteinExistence type="inferred from homology"/>
<name>A0A1H7NDZ5_9RHOB</name>
<keyword evidence="7" id="KW-0503">Monooxygenase</keyword>
<evidence type="ECO:0000256" key="7">
    <source>
        <dbReference type="ARBA" id="ARBA00023033"/>
    </source>
</evidence>
<accession>A0A1H7NDZ5</accession>
<reference evidence="9 10" key="1">
    <citation type="submission" date="2016-10" db="EMBL/GenBank/DDBJ databases">
        <authorList>
            <person name="de Groot N.N."/>
        </authorList>
    </citation>
    <scope>NUCLEOTIDE SEQUENCE [LARGE SCALE GENOMIC DNA]</scope>
    <source>
        <strain evidence="9 10">DSM 100674</strain>
    </source>
</reference>
<keyword evidence="6" id="KW-0560">Oxidoreductase</keyword>
<evidence type="ECO:0000256" key="3">
    <source>
        <dbReference type="ARBA" id="ARBA00005349"/>
    </source>
</evidence>
<keyword evidence="4" id="KW-0285">Flavoprotein</keyword>
<dbReference type="PANTHER" id="PTHR43876">
    <property type="entry name" value="UBIQUINONE BIOSYNTHESIS MONOOXYGENASE COQ6, MITOCHONDRIAL"/>
    <property type="match status" value="1"/>
</dbReference>
<protein>
    <submittedName>
        <fullName evidence="9">2-octaprenyl-6-methoxyphenol hydroxylase</fullName>
    </submittedName>
</protein>
<evidence type="ECO:0000256" key="4">
    <source>
        <dbReference type="ARBA" id="ARBA00022630"/>
    </source>
</evidence>
<evidence type="ECO:0000259" key="8">
    <source>
        <dbReference type="Pfam" id="PF01494"/>
    </source>
</evidence>
<gene>
    <name evidence="9" type="ORF">SAMN05443999_104108</name>
</gene>
<dbReference type="InterPro" id="IPR010971">
    <property type="entry name" value="UbiH/COQ6"/>
</dbReference>
<dbReference type="GO" id="GO:0071949">
    <property type="term" value="F:FAD binding"/>
    <property type="evidence" value="ECO:0007669"/>
    <property type="project" value="InterPro"/>
</dbReference>
<feature type="domain" description="FAD-binding" evidence="8">
    <location>
        <begin position="15"/>
        <end position="360"/>
    </location>
</feature>
<evidence type="ECO:0000313" key="9">
    <source>
        <dbReference type="EMBL" id="SEL21806.1"/>
    </source>
</evidence>
<dbReference type="InterPro" id="IPR051205">
    <property type="entry name" value="UbiH/COQ6_monooxygenase"/>
</dbReference>
<dbReference type="GO" id="GO:0004497">
    <property type="term" value="F:monooxygenase activity"/>
    <property type="evidence" value="ECO:0007669"/>
    <property type="project" value="UniProtKB-KW"/>
</dbReference>
<dbReference type="Proteomes" id="UP000199582">
    <property type="component" value="Unassembled WGS sequence"/>
</dbReference>
<dbReference type="EMBL" id="FOAG01000004">
    <property type="protein sequence ID" value="SEL21806.1"/>
    <property type="molecule type" value="Genomic_DNA"/>
</dbReference>
<dbReference type="UniPathway" id="UPA00232"/>
<dbReference type="GO" id="GO:0006744">
    <property type="term" value="P:ubiquinone biosynthetic process"/>
    <property type="evidence" value="ECO:0007669"/>
    <property type="project" value="UniProtKB-UniPathway"/>
</dbReference>
<comment type="cofactor">
    <cofactor evidence="1">
        <name>FAD</name>
        <dbReference type="ChEBI" id="CHEBI:57692"/>
    </cofactor>
</comment>